<reference evidence="3" key="1">
    <citation type="journal article" date="2019" name="Environ. Microbiol.">
        <title>Fungal ecological strategies reflected in gene transcription - a case study of two litter decomposers.</title>
        <authorList>
            <person name="Barbi F."/>
            <person name="Kohler A."/>
            <person name="Barry K."/>
            <person name="Baskaran P."/>
            <person name="Daum C."/>
            <person name="Fauchery L."/>
            <person name="Ihrmark K."/>
            <person name="Kuo A."/>
            <person name="LaButti K."/>
            <person name="Lipzen A."/>
            <person name="Morin E."/>
            <person name="Grigoriev I.V."/>
            <person name="Henrissat B."/>
            <person name="Lindahl B."/>
            <person name="Martin F."/>
        </authorList>
    </citation>
    <scope>NUCLEOTIDE SEQUENCE</scope>
    <source>
        <strain evidence="3">JB14</strain>
    </source>
</reference>
<sequence>MSVTQELHPPIVPRAYGINTTEEKALFLIVLEVVSTFEACLDCEVPWKHRIKVDPHSGAFSWQCDVCEAQESRPLHEWEIDEVLKLCGQWVQEENELRKERKEIARALLDQFQSSMNNRPWKQRTEFSVESPLASKNTPVLKVQIHLFPARSMASQAKRKAFEKNHINYRSKCMLVPTKVSRLVFEGDISIARRGLVFEEEPLAQISLDEPGSSLLRATEDDPPEMVVDHEEPMMPETPKVEEPKKSTQTANTMAEFIELLLLLIHLILSREATNDVRTSCPCGSGAARTVQCHDCYKYETSCEQCFVNRHANNPFHWPKMWQREGFYRKMDIACLLSHTYAIHLCSKAARCLNPSPPQKVTVGDTNSIHSTVISYCGCDGVAKPLEQLMSAGLFPATVKAPRTMMTFRVLDEFNEHHLASKKAAYDYVAALRRLTDGAFTPAVADPYSQFLFVMRIWRCLCADKHTGQAFNLSHFFPHRIPGSLVTFCVCCPEEGFNMEKGWERTPEELRHLNQRRRMADGNYQLNQFMKNNDPDDVSLETANGIGYFPDEDEIKAYLQRTKEEQEKSTCNYLKVVNNQNQKKFKNMQISDVVNIACSHVIISASVNLDKGEGFRYTDMALKQSLSHTRHNRDIDYYGRRMIYCLTTHIVERTRCSIPELHIEGHSRKKCVYRFHPAYIPGAGKFNGEGIEQPWAEMNQVGPATRQMNHGHRIGVITAHYTYWNWQKIIKTHISLTDDYRNANELFQEKSDFFLQLCVSFADRIPGWLELERNSQRLPNGIVEGIYEHSESKAPSKEKQGIAIQQLQQRVRGKLTLNQTETVQKDIRNQRQEISDEIEELRHLQAVVMPRLSDVIGTKEEGEVSKVEDAEDGEVIVVEVEDEQLYLPSDLTSSQREALKLTSLVEMEQQICVGELYDAVKSVQRAAKAYSVTHTKKREDDRGTNAGLRSVLALKKIEVERNSCIADYNCAWQALISLEFPTAKEVPVMHVRDTLRRSTFQARQVGDTRRMDASLFHLPELMDNVDEESEGEDKGENVVDNIVAGTDSMRRIRGSRKLPDKDKKTKKHAKEDGWIWTTVLAVGANRPDEDATLYEEESDRIQWFRAREEVERLREKLETVHAEFLNALRGFRRMQQIWSETADLEAVPPASETYPHRTWSFGHAAFAQRQAKICEQLYNTLKTTFDQHRFEAVPEGGILADVVARQRKQSQMKLQEMITEHLKQASEFTTRIGQQAS</sequence>
<dbReference type="InterPro" id="IPR041457">
    <property type="entry name" value="CxC2_KDZ-assoc"/>
</dbReference>
<evidence type="ECO:0000313" key="3">
    <source>
        <dbReference type="EMBL" id="KAE9398647.1"/>
    </source>
</evidence>
<accession>A0A6A4HNQ0</accession>
<dbReference type="Pfam" id="PF18803">
    <property type="entry name" value="CxC2"/>
    <property type="match status" value="1"/>
</dbReference>
<dbReference type="EMBL" id="ML769480">
    <property type="protein sequence ID" value="KAE9398647.1"/>
    <property type="molecule type" value="Genomic_DNA"/>
</dbReference>
<name>A0A6A4HNQ0_9AGAR</name>
<dbReference type="AlphaFoldDB" id="A0A6A4HNQ0"/>
<dbReference type="InterPro" id="IPR040521">
    <property type="entry name" value="KDZ"/>
</dbReference>
<proteinExistence type="predicted"/>
<dbReference type="OrthoDB" id="3256058at2759"/>
<feature type="domain" description="CxC2-like cysteine cluster KDZ transposase-associated" evidence="2">
    <location>
        <begin position="342"/>
        <end position="438"/>
    </location>
</feature>
<organism evidence="3 4">
    <name type="scientific">Gymnopus androsaceus JB14</name>
    <dbReference type="NCBI Taxonomy" id="1447944"/>
    <lineage>
        <taxon>Eukaryota</taxon>
        <taxon>Fungi</taxon>
        <taxon>Dikarya</taxon>
        <taxon>Basidiomycota</taxon>
        <taxon>Agaricomycotina</taxon>
        <taxon>Agaricomycetes</taxon>
        <taxon>Agaricomycetidae</taxon>
        <taxon>Agaricales</taxon>
        <taxon>Marasmiineae</taxon>
        <taxon>Omphalotaceae</taxon>
        <taxon>Gymnopus</taxon>
    </lineage>
</organism>
<protein>
    <recommendedName>
        <fullName evidence="2">CxC2-like cysteine cluster KDZ transposase-associated domain-containing protein</fullName>
    </recommendedName>
</protein>
<evidence type="ECO:0000313" key="4">
    <source>
        <dbReference type="Proteomes" id="UP000799118"/>
    </source>
</evidence>
<gene>
    <name evidence="3" type="ORF">BT96DRAFT_994712</name>
</gene>
<dbReference type="Pfam" id="PF18758">
    <property type="entry name" value="KDZ"/>
    <property type="match status" value="1"/>
</dbReference>
<evidence type="ECO:0000256" key="1">
    <source>
        <dbReference type="SAM" id="Coils"/>
    </source>
</evidence>
<feature type="coiled-coil region" evidence="1">
    <location>
        <begin position="817"/>
        <end position="847"/>
    </location>
</feature>
<dbReference type="Proteomes" id="UP000799118">
    <property type="component" value="Unassembled WGS sequence"/>
</dbReference>
<keyword evidence="1" id="KW-0175">Coiled coil</keyword>
<evidence type="ECO:0000259" key="2">
    <source>
        <dbReference type="Pfam" id="PF18803"/>
    </source>
</evidence>
<keyword evidence="4" id="KW-1185">Reference proteome</keyword>